<dbReference type="GO" id="GO:0009097">
    <property type="term" value="P:isoleucine biosynthetic process"/>
    <property type="evidence" value="ECO:0007669"/>
    <property type="project" value="TreeGrafter"/>
</dbReference>
<dbReference type="GO" id="GO:0006565">
    <property type="term" value="P:L-serine catabolic process"/>
    <property type="evidence" value="ECO:0007669"/>
    <property type="project" value="TreeGrafter"/>
</dbReference>
<protein>
    <recommendedName>
        <fullName evidence="4">Tryptophan synthase beta chain-like PALP domain-containing protein</fullName>
    </recommendedName>
</protein>
<dbReference type="SUPFAM" id="SSF53686">
    <property type="entry name" value="Tryptophan synthase beta subunit-like PLP-dependent enzymes"/>
    <property type="match status" value="1"/>
</dbReference>
<organism evidence="5 6">
    <name type="scientific">Haliovirga abyssi</name>
    <dbReference type="NCBI Taxonomy" id="2996794"/>
    <lineage>
        <taxon>Bacteria</taxon>
        <taxon>Fusobacteriati</taxon>
        <taxon>Fusobacteriota</taxon>
        <taxon>Fusobacteriia</taxon>
        <taxon>Fusobacteriales</taxon>
        <taxon>Haliovirgaceae</taxon>
        <taxon>Haliovirga</taxon>
    </lineage>
</organism>
<accession>A0AAU9D1F6</accession>
<keyword evidence="3" id="KW-0456">Lyase</keyword>
<keyword evidence="6" id="KW-1185">Reference proteome</keyword>
<dbReference type="PANTHER" id="PTHR48078">
    <property type="entry name" value="THREONINE DEHYDRATASE, MITOCHONDRIAL-RELATED"/>
    <property type="match status" value="1"/>
</dbReference>
<dbReference type="EMBL" id="AP027059">
    <property type="protein sequence ID" value="BDU49804.1"/>
    <property type="molecule type" value="Genomic_DNA"/>
</dbReference>
<keyword evidence="2" id="KW-0663">Pyridoxal phosphate</keyword>
<sequence length="293" mass="33753">MTKDSLSLGEGNTPLIKAIRLNLYFLENFNVYFKNELLNPNGNIEDRGVYNYLKDYIDKGKEGVIVYSTGEAAASVASYASRMGLKSFIFVAKEQYKEKRYKKALKFDTKIFVIDEEEKEIIKNIYKLTENYPYLSIIPLENKIFMDGIKTIIKEIEDKIKKIDYIIVKKAEVNSGRFRFYKEIFSSEDIKVLGVSTEESGSDIITVDEYDVIEALNTNRKQEGIVEEEAAILTAGVMKCAEENVFKSGDNIVCLVDERENIEELEEYEKQNIYMLKNGIEEIKFKMGLKNIL</sequence>
<dbReference type="KEGG" id="haby:HLVA_03730"/>
<gene>
    <name evidence="5" type="ORF">HLVA_03730</name>
</gene>
<dbReference type="GO" id="GO:0006567">
    <property type="term" value="P:L-threonine catabolic process"/>
    <property type="evidence" value="ECO:0007669"/>
    <property type="project" value="TreeGrafter"/>
</dbReference>
<feature type="domain" description="Tryptophan synthase beta chain-like PALP" evidence="4">
    <location>
        <begin position="7"/>
        <end position="200"/>
    </location>
</feature>
<dbReference type="RefSeq" id="WP_307904748.1">
    <property type="nucleotide sequence ID" value="NZ_AP027059.1"/>
</dbReference>
<name>A0AAU9D1F6_9FUSO</name>
<dbReference type="InterPro" id="IPR050147">
    <property type="entry name" value="Ser/Thr_Dehydratase"/>
</dbReference>
<dbReference type="PANTHER" id="PTHR48078:SF6">
    <property type="entry name" value="L-THREONINE DEHYDRATASE CATABOLIC TDCB"/>
    <property type="match status" value="1"/>
</dbReference>
<dbReference type="Proteomes" id="UP001321582">
    <property type="component" value="Chromosome"/>
</dbReference>
<dbReference type="AlphaFoldDB" id="A0AAU9D1F6"/>
<proteinExistence type="predicted"/>
<evidence type="ECO:0000256" key="3">
    <source>
        <dbReference type="ARBA" id="ARBA00023239"/>
    </source>
</evidence>
<dbReference type="CDD" id="cd00640">
    <property type="entry name" value="Trp-synth-beta_II"/>
    <property type="match status" value="1"/>
</dbReference>
<comment type="cofactor">
    <cofactor evidence="1">
        <name>pyridoxal 5'-phosphate</name>
        <dbReference type="ChEBI" id="CHEBI:597326"/>
    </cofactor>
</comment>
<dbReference type="InterPro" id="IPR001926">
    <property type="entry name" value="TrpB-like_PALP"/>
</dbReference>
<reference evidence="5 6" key="1">
    <citation type="submission" date="2022-11" db="EMBL/GenBank/DDBJ databases">
        <title>Haliovirga abyssi gen. nov., sp. nov., a mesophilic fermentative bacterium isolated from the Iheya North hydrothermal field and the proposal of Haliovirgaceae fam. nov.</title>
        <authorList>
            <person name="Miyazaki U."/>
            <person name="Tame A."/>
            <person name="Miyazaki J."/>
            <person name="Takai K."/>
            <person name="Sawayama S."/>
            <person name="Kitajima M."/>
            <person name="Okamoto A."/>
            <person name="Nakagawa S."/>
        </authorList>
    </citation>
    <scope>NUCLEOTIDE SEQUENCE [LARGE SCALE GENOMIC DNA]</scope>
    <source>
        <strain evidence="5 6">IC12</strain>
    </source>
</reference>
<dbReference type="Pfam" id="PF00291">
    <property type="entry name" value="PALP"/>
    <property type="match status" value="1"/>
</dbReference>
<evidence type="ECO:0000259" key="4">
    <source>
        <dbReference type="Pfam" id="PF00291"/>
    </source>
</evidence>
<evidence type="ECO:0000256" key="1">
    <source>
        <dbReference type="ARBA" id="ARBA00001933"/>
    </source>
</evidence>
<evidence type="ECO:0000313" key="6">
    <source>
        <dbReference type="Proteomes" id="UP001321582"/>
    </source>
</evidence>
<evidence type="ECO:0000313" key="5">
    <source>
        <dbReference type="EMBL" id="BDU49804.1"/>
    </source>
</evidence>
<dbReference type="Gene3D" id="3.40.50.1100">
    <property type="match status" value="2"/>
</dbReference>
<dbReference type="GO" id="GO:0003941">
    <property type="term" value="F:L-serine ammonia-lyase activity"/>
    <property type="evidence" value="ECO:0007669"/>
    <property type="project" value="TreeGrafter"/>
</dbReference>
<evidence type="ECO:0000256" key="2">
    <source>
        <dbReference type="ARBA" id="ARBA00022898"/>
    </source>
</evidence>
<dbReference type="InterPro" id="IPR036052">
    <property type="entry name" value="TrpB-like_PALP_sf"/>
</dbReference>
<dbReference type="GO" id="GO:0004794">
    <property type="term" value="F:threonine deaminase activity"/>
    <property type="evidence" value="ECO:0007669"/>
    <property type="project" value="TreeGrafter"/>
</dbReference>